<dbReference type="InterPro" id="IPR011453">
    <property type="entry name" value="DUF1559"/>
</dbReference>
<keyword evidence="4" id="KW-1185">Reference proteome</keyword>
<name>F0SIX6_RUBBR</name>
<keyword evidence="1" id="KW-1133">Transmembrane helix</keyword>
<dbReference type="EMBL" id="CP002546">
    <property type="protein sequence ID" value="ADY61825.1"/>
    <property type="molecule type" value="Genomic_DNA"/>
</dbReference>
<dbReference type="Proteomes" id="UP000006860">
    <property type="component" value="Chromosome"/>
</dbReference>
<protein>
    <submittedName>
        <fullName evidence="3">Signal peptide-domain containing protein</fullName>
    </submittedName>
</protein>
<dbReference type="OrthoDB" id="248923at2"/>
<dbReference type="NCBIfam" id="TIGR04294">
    <property type="entry name" value="pre_pil_HX9DG"/>
    <property type="match status" value="1"/>
</dbReference>
<organism evidence="3 4">
    <name type="scientific">Rubinisphaera brasiliensis (strain ATCC 49424 / DSM 5305 / JCM 21570 / IAM 15109 / NBRC 103401 / IFAM 1448)</name>
    <name type="common">Planctomyces brasiliensis</name>
    <dbReference type="NCBI Taxonomy" id="756272"/>
    <lineage>
        <taxon>Bacteria</taxon>
        <taxon>Pseudomonadati</taxon>
        <taxon>Planctomycetota</taxon>
        <taxon>Planctomycetia</taxon>
        <taxon>Planctomycetales</taxon>
        <taxon>Planctomycetaceae</taxon>
        <taxon>Rubinisphaera</taxon>
    </lineage>
</organism>
<feature type="transmembrane region" description="Helical" evidence="1">
    <location>
        <begin position="12"/>
        <end position="36"/>
    </location>
</feature>
<dbReference type="STRING" id="756272.Plabr_4252"/>
<dbReference type="KEGG" id="pbs:Plabr_4252"/>
<keyword evidence="1" id="KW-0812">Transmembrane</keyword>
<feature type="domain" description="DUF1559" evidence="2">
    <location>
        <begin position="37"/>
        <end position="335"/>
    </location>
</feature>
<evidence type="ECO:0000256" key="1">
    <source>
        <dbReference type="SAM" id="Phobius"/>
    </source>
</evidence>
<dbReference type="Pfam" id="PF07963">
    <property type="entry name" value="N_methyl"/>
    <property type="match status" value="1"/>
</dbReference>
<dbReference type="Pfam" id="PF07596">
    <property type="entry name" value="SBP_bac_10"/>
    <property type="match status" value="1"/>
</dbReference>
<sequence length="355" mass="37344">MLRLRHSRSRAAFTLIELLVVIAIIAILVALLLPAVQQAREAARRTQCKNHMKQLGLATHNYASTFSEIFPNAGGSKDFDGDGVGEGYPFDYSPLAKILPFIEQASLQNLIDFSLEPGHPALVDLPAGLHRAAGTPVSVFLCPTDPQDAISTLTMQSGATIPIAGANYAMNAGDGEDGQLHPGSGVGSANANNGLCWVDAKVRFRDITDGTTNTLLFAESTKGPGASATAPAATDPADSQKWRAGVADIAVEKAAAEAGGAGAVTVSYWEGTRMTYWLRGTVPNGPIINGSLSPNSRVPDLVRGSSRVTAARSWHQGGVNACMADGSVRFIGENISLDIYRGLWTRAGNEVLGEF</sequence>
<evidence type="ECO:0000259" key="2">
    <source>
        <dbReference type="Pfam" id="PF07596"/>
    </source>
</evidence>
<dbReference type="SUPFAM" id="SSF54523">
    <property type="entry name" value="Pili subunits"/>
    <property type="match status" value="1"/>
</dbReference>
<dbReference type="PANTHER" id="PTHR30093">
    <property type="entry name" value="GENERAL SECRETION PATHWAY PROTEIN G"/>
    <property type="match status" value="1"/>
</dbReference>
<dbReference type="NCBIfam" id="TIGR02532">
    <property type="entry name" value="IV_pilin_GFxxxE"/>
    <property type="match status" value="1"/>
</dbReference>
<dbReference type="eggNOG" id="COG2165">
    <property type="taxonomic scope" value="Bacteria"/>
</dbReference>
<dbReference type="InterPro" id="IPR012902">
    <property type="entry name" value="N_methyl_site"/>
</dbReference>
<evidence type="ECO:0000313" key="3">
    <source>
        <dbReference type="EMBL" id="ADY61825.1"/>
    </source>
</evidence>
<dbReference type="InterPro" id="IPR027558">
    <property type="entry name" value="Pre_pil_HX9DG_C"/>
</dbReference>
<dbReference type="PANTHER" id="PTHR30093:SF2">
    <property type="entry name" value="TYPE II SECRETION SYSTEM PROTEIN H"/>
    <property type="match status" value="1"/>
</dbReference>
<evidence type="ECO:0000313" key="4">
    <source>
        <dbReference type="Proteomes" id="UP000006860"/>
    </source>
</evidence>
<dbReference type="InterPro" id="IPR045584">
    <property type="entry name" value="Pilin-like"/>
</dbReference>
<gene>
    <name evidence="3" type="ordered locus">Plabr_4252</name>
</gene>
<dbReference type="Gene3D" id="3.30.700.10">
    <property type="entry name" value="Glycoprotein, Type 4 Pilin"/>
    <property type="match status" value="1"/>
</dbReference>
<reference evidence="4" key="1">
    <citation type="submission" date="2011-02" db="EMBL/GenBank/DDBJ databases">
        <title>The complete genome of Planctomyces brasiliensis DSM 5305.</title>
        <authorList>
            <person name="Lucas S."/>
            <person name="Copeland A."/>
            <person name="Lapidus A."/>
            <person name="Bruce D."/>
            <person name="Goodwin L."/>
            <person name="Pitluck S."/>
            <person name="Kyrpides N."/>
            <person name="Mavromatis K."/>
            <person name="Pagani I."/>
            <person name="Ivanova N."/>
            <person name="Ovchinnikova G."/>
            <person name="Lu M."/>
            <person name="Detter J.C."/>
            <person name="Han C."/>
            <person name="Land M."/>
            <person name="Hauser L."/>
            <person name="Markowitz V."/>
            <person name="Cheng J.-F."/>
            <person name="Hugenholtz P."/>
            <person name="Woyke T."/>
            <person name="Wu D."/>
            <person name="Tindall B."/>
            <person name="Pomrenke H.G."/>
            <person name="Brambilla E."/>
            <person name="Klenk H.-P."/>
            <person name="Eisen J.A."/>
        </authorList>
    </citation>
    <scope>NUCLEOTIDE SEQUENCE [LARGE SCALE GENOMIC DNA]</scope>
    <source>
        <strain evidence="4">ATCC 49424 / DSM 5305 / JCM 21570 / NBRC 103401 / IFAM 1448</strain>
    </source>
</reference>
<dbReference type="HOGENOM" id="CLU_041661_0_0_0"/>
<dbReference type="AlphaFoldDB" id="F0SIX6"/>
<accession>F0SIX6</accession>
<dbReference type="RefSeq" id="WP_013630530.1">
    <property type="nucleotide sequence ID" value="NC_015174.1"/>
</dbReference>
<keyword evidence="1" id="KW-0472">Membrane</keyword>
<proteinExistence type="predicted"/>